<accession>M0QJG4</accession>
<evidence type="ECO:0000313" key="3">
    <source>
        <dbReference type="Proteomes" id="UP000011666"/>
    </source>
</evidence>
<dbReference type="EMBL" id="BANX01000017">
    <property type="protein sequence ID" value="GAC68703.1"/>
    <property type="molecule type" value="Genomic_DNA"/>
</dbReference>
<dbReference type="Pfam" id="PF08666">
    <property type="entry name" value="SAF"/>
    <property type="match status" value="1"/>
</dbReference>
<proteinExistence type="predicted"/>
<dbReference type="InterPro" id="IPR013974">
    <property type="entry name" value="SAF"/>
</dbReference>
<dbReference type="AlphaFoldDB" id="M0QJG4"/>
<dbReference type="STRING" id="1223545.GS4_17_00910"/>
<dbReference type="Proteomes" id="UP000011666">
    <property type="component" value="Unassembled WGS sequence"/>
</dbReference>
<dbReference type="SMART" id="SM00858">
    <property type="entry name" value="SAF"/>
    <property type="match status" value="1"/>
</dbReference>
<sequence length="218" mass="22842">MPLFSRDVLATRLIDRVRHALRPGWTRSVIVRRCAASVLVVAALAVALTSHRDTDDHEALAAARDLLPGQALAADDLVPIRVPTGLLPDGAIRMSSDAVGRTVVGRVRSGELITDTRLISGRLPAQLTGDRRARLVPVHIADETVASVLREGDLVDVVTEDSEIVARGAIVALNARPADSGALSGRVAAAPVLLAMDEAAAHRVAAAALRSSIAVVVH</sequence>
<reference evidence="2 3" key="1">
    <citation type="submission" date="2013-01" db="EMBL/GenBank/DDBJ databases">
        <title>Whole genome shotgun sequence of Gordonia soli NBRC 108243.</title>
        <authorList>
            <person name="Isaki-Nakamura S."/>
            <person name="Hosoyama A."/>
            <person name="Tsuchikane K."/>
            <person name="Ando Y."/>
            <person name="Baba S."/>
            <person name="Ohji S."/>
            <person name="Hamada M."/>
            <person name="Tamura T."/>
            <person name="Yamazoe A."/>
            <person name="Yamazaki S."/>
            <person name="Fujita N."/>
        </authorList>
    </citation>
    <scope>NUCLEOTIDE SEQUENCE [LARGE SCALE GENOMIC DNA]</scope>
    <source>
        <strain evidence="2 3">NBRC 108243</strain>
    </source>
</reference>
<dbReference type="CDD" id="cd11614">
    <property type="entry name" value="SAF_CpaB_FlgA_like"/>
    <property type="match status" value="1"/>
</dbReference>
<name>M0QJG4_9ACTN</name>
<dbReference type="RefSeq" id="WP_007621063.1">
    <property type="nucleotide sequence ID" value="NZ_BANX01000017.1"/>
</dbReference>
<evidence type="ECO:0000259" key="1">
    <source>
        <dbReference type="SMART" id="SM00858"/>
    </source>
</evidence>
<dbReference type="eggNOG" id="COG3745">
    <property type="taxonomic scope" value="Bacteria"/>
</dbReference>
<feature type="domain" description="SAF" evidence="1">
    <location>
        <begin position="57"/>
        <end position="119"/>
    </location>
</feature>
<dbReference type="OrthoDB" id="4808509at2"/>
<organism evidence="2 3">
    <name type="scientific">Gordonia soli NBRC 108243</name>
    <dbReference type="NCBI Taxonomy" id="1223545"/>
    <lineage>
        <taxon>Bacteria</taxon>
        <taxon>Bacillati</taxon>
        <taxon>Actinomycetota</taxon>
        <taxon>Actinomycetes</taxon>
        <taxon>Mycobacteriales</taxon>
        <taxon>Gordoniaceae</taxon>
        <taxon>Gordonia</taxon>
    </lineage>
</organism>
<keyword evidence="3" id="KW-1185">Reference proteome</keyword>
<protein>
    <recommendedName>
        <fullName evidence="1">SAF domain-containing protein</fullName>
    </recommendedName>
</protein>
<comment type="caution">
    <text evidence="2">The sequence shown here is derived from an EMBL/GenBank/DDBJ whole genome shotgun (WGS) entry which is preliminary data.</text>
</comment>
<evidence type="ECO:0000313" key="2">
    <source>
        <dbReference type="EMBL" id="GAC68703.1"/>
    </source>
</evidence>
<gene>
    <name evidence="2" type="ORF">GS4_17_00910</name>
</gene>